<evidence type="ECO:0000313" key="2">
    <source>
        <dbReference type="Proteomes" id="UP000203302"/>
    </source>
</evidence>
<dbReference type="Proteomes" id="UP000203302">
    <property type="component" value="Segment"/>
</dbReference>
<reference evidence="2" key="1">
    <citation type="submission" date="2016-06" db="EMBL/GenBank/DDBJ databases">
        <authorList>
            <person name="Berg J.A."/>
            <person name="Grossarth S.E."/>
            <person name="Jarvis T.M."/>
            <person name="Merrill B.D."/>
            <person name="Breakwell D.P."/>
            <person name="Hope S."/>
            <person name="Grose J.H."/>
        </authorList>
    </citation>
    <scope>NUCLEOTIDE SEQUENCE [LARGE SCALE GENOMIC DNA]</scope>
</reference>
<name>A0A1B2IDF3_9CAUD</name>
<sequence length="91" mass="10820">MQIKMFTRALSAKFEPEIYFTPLRKDNEGNRVVVGRILKSETLADGKRQLTIEIDDRNKNRFKDLGEEAWVEQHFELNNKRRLMLPTKKRA</sequence>
<organism evidence="1 2">
    <name type="scientific">Erwinia phage vB_EamM_Huxley</name>
    <dbReference type="NCBI Taxonomy" id="1883373"/>
    <lineage>
        <taxon>Viruses</taxon>
        <taxon>Duplodnaviria</taxon>
        <taxon>Heunggongvirae</taxon>
        <taxon>Uroviricota</taxon>
        <taxon>Caudoviricetes</taxon>
        <taxon>Chimalliviridae</taxon>
        <taxon>Machinavirus</taxon>
        <taxon>Machinavirus machina</taxon>
    </lineage>
</organism>
<dbReference type="OrthoDB" id="26600at10239"/>
<evidence type="ECO:0000313" key="1">
    <source>
        <dbReference type="EMBL" id="ANZ49310.1"/>
    </source>
</evidence>
<gene>
    <name evidence="1" type="ORF">HUXLEY_228</name>
</gene>
<dbReference type="RefSeq" id="YP_009293196.1">
    <property type="nucleotide sequence ID" value="NC_031127.1"/>
</dbReference>
<dbReference type="GeneID" id="29069350"/>
<proteinExistence type="predicted"/>
<protein>
    <submittedName>
        <fullName evidence="1">Uncharacterized protein</fullName>
    </submittedName>
</protein>
<dbReference type="KEGG" id="vg:29069350"/>
<accession>A0A1B2IDF3</accession>
<dbReference type="EMBL" id="KX397368">
    <property type="protein sequence ID" value="ANZ49310.1"/>
    <property type="molecule type" value="Genomic_DNA"/>
</dbReference>